<proteinExistence type="predicted"/>
<reference evidence="1 2" key="1">
    <citation type="submission" date="2019-12" db="EMBL/GenBank/DDBJ databases">
        <title>Nocardia sp. nov. ET3-3 isolated from soil.</title>
        <authorList>
            <person name="Kanchanasin P."/>
            <person name="Tanasupawat S."/>
            <person name="Yuki M."/>
            <person name="Kudo T."/>
        </authorList>
    </citation>
    <scope>NUCLEOTIDE SEQUENCE [LARGE SCALE GENOMIC DNA]</scope>
    <source>
        <strain evidence="1 2">ET3-3</strain>
    </source>
</reference>
<gene>
    <name evidence="1" type="ORF">GPX89_26885</name>
</gene>
<organism evidence="1 2">
    <name type="scientific">Nocardia terrae</name>
    <dbReference type="NCBI Taxonomy" id="2675851"/>
    <lineage>
        <taxon>Bacteria</taxon>
        <taxon>Bacillati</taxon>
        <taxon>Actinomycetota</taxon>
        <taxon>Actinomycetes</taxon>
        <taxon>Mycobacteriales</taxon>
        <taxon>Nocardiaceae</taxon>
        <taxon>Nocardia</taxon>
    </lineage>
</organism>
<name>A0A7K1V2N0_9NOCA</name>
<protein>
    <submittedName>
        <fullName evidence="1">Uncharacterized protein</fullName>
    </submittedName>
</protein>
<evidence type="ECO:0000313" key="1">
    <source>
        <dbReference type="EMBL" id="MVU80865.1"/>
    </source>
</evidence>
<dbReference type="RefSeq" id="WP_157390423.1">
    <property type="nucleotide sequence ID" value="NZ_WRPP01000005.1"/>
</dbReference>
<sequence>MTSHIHVTSADGGQIVFARLAWPGYRVTLDGHDIGFHTIDGTFVAVDIPAGTDNGELIVSWRPPGWKIGIATALLGLIGLGWLQWTHRRRPEEEHDHSDPFEPITEELTPAFV</sequence>
<dbReference type="AlphaFoldDB" id="A0A7K1V2N0"/>
<dbReference type="Proteomes" id="UP000466794">
    <property type="component" value="Unassembled WGS sequence"/>
</dbReference>
<evidence type="ECO:0000313" key="2">
    <source>
        <dbReference type="Proteomes" id="UP000466794"/>
    </source>
</evidence>
<accession>A0A7K1V2N0</accession>
<comment type="caution">
    <text evidence="1">The sequence shown here is derived from an EMBL/GenBank/DDBJ whole genome shotgun (WGS) entry which is preliminary data.</text>
</comment>
<keyword evidence="2" id="KW-1185">Reference proteome</keyword>
<dbReference type="EMBL" id="WRPP01000005">
    <property type="protein sequence ID" value="MVU80865.1"/>
    <property type="molecule type" value="Genomic_DNA"/>
</dbReference>